<organism evidence="2 3">
    <name type="scientific">Melipona bicolor</name>
    <dbReference type="NCBI Taxonomy" id="60889"/>
    <lineage>
        <taxon>Eukaryota</taxon>
        <taxon>Metazoa</taxon>
        <taxon>Ecdysozoa</taxon>
        <taxon>Arthropoda</taxon>
        <taxon>Hexapoda</taxon>
        <taxon>Insecta</taxon>
        <taxon>Pterygota</taxon>
        <taxon>Neoptera</taxon>
        <taxon>Endopterygota</taxon>
        <taxon>Hymenoptera</taxon>
        <taxon>Apocrita</taxon>
        <taxon>Aculeata</taxon>
        <taxon>Apoidea</taxon>
        <taxon>Anthophila</taxon>
        <taxon>Apidae</taxon>
        <taxon>Melipona</taxon>
    </lineage>
</organism>
<evidence type="ECO:0000313" key="2">
    <source>
        <dbReference type="EMBL" id="KAK1119293.1"/>
    </source>
</evidence>
<gene>
    <name evidence="2" type="ORF">K0M31_013482</name>
</gene>
<sequence>MTIGRFTSGHGVIVDIEVSWIFVACLSPCPLSSDVDDALFIRGGAYRIHRHHRGDALSMRIHASTSTLPQQASSSRRSPDIAT</sequence>
<dbReference type="EMBL" id="JAHYIQ010000037">
    <property type="protein sequence ID" value="KAK1119293.1"/>
    <property type="molecule type" value="Genomic_DNA"/>
</dbReference>
<feature type="non-terminal residue" evidence="2">
    <location>
        <position position="83"/>
    </location>
</feature>
<comment type="caution">
    <text evidence="2">The sequence shown here is derived from an EMBL/GenBank/DDBJ whole genome shotgun (WGS) entry which is preliminary data.</text>
</comment>
<dbReference type="Proteomes" id="UP001177670">
    <property type="component" value="Unassembled WGS sequence"/>
</dbReference>
<dbReference type="AlphaFoldDB" id="A0AA40FHQ2"/>
<proteinExistence type="predicted"/>
<evidence type="ECO:0000313" key="3">
    <source>
        <dbReference type="Proteomes" id="UP001177670"/>
    </source>
</evidence>
<keyword evidence="3" id="KW-1185">Reference proteome</keyword>
<reference evidence="2" key="1">
    <citation type="submission" date="2021-10" db="EMBL/GenBank/DDBJ databases">
        <title>Melipona bicolor Genome sequencing and assembly.</title>
        <authorList>
            <person name="Araujo N.S."/>
            <person name="Arias M.C."/>
        </authorList>
    </citation>
    <scope>NUCLEOTIDE SEQUENCE</scope>
    <source>
        <strain evidence="2">USP_2M_L1-L4_2017</strain>
        <tissue evidence="2">Whole body</tissue>
    </source>
</reference>
<name>A0AA40FHQ2_9HYME</name>
<feature type="compositionally biased region" description="Polar residues" evidence="1">
    <location>
        <begin position="64"/>
        <end position="76"/>
    </location>
</feature>
<feature type="region of interest" description="Disordered" evidence="1">
    <location>
        <begin position="64"/>
        <end position="83"/>
    </location>
</feature>
<accession>A0AA40FHQ2</accession>
<protein>
    <submittedName>
        <fullName evidence="2">Uncharacterized protein</fullName>
    </submittedName>
</protein>
<evidence type="ECO:0000256" key="1">
    <source>
        <dbReference type="SAM" id="MobiDB-lite"/>
    </source>
</evidence>